<dbReference type="EMBL" id="RBAK01000001">
    <property type="protein sequence ID" value="RKN51221.1"/>
    <property type="molecule type" value="Genomic_DNA"/>
</dbReference>
<feature type="domain" description="HNH nuclease" evidence="1">
    <location>
        <begin position="178"/>
        <end position="227"/>
    </location>
</feature>
<name>A0A3A9ZSX2_9ACTN</name>
<dbReference type="OrthoDB" id="4464809at2"/>
<proteinExistence type="predicted"/>
<dbReference type="GO" id="GO:0004519">
    <property type="term" value="F:endonuclease activity"/>
    <property type="evidence" value="ECO:0007669"/>
    <property type="project" value="UniProtKB-KW"/>
</dbReference>
<dbReference type="Proteomes" id="UP000281726">
    <property type="component" value="Unassembled WGS sequence"/>
</dbReference>
<dbReference type="InterPro" id="IPR003615">
    <property type="entry name" value="HNH_nuc"/>
</dbReference>
<dbReference type="Pfam" id="PF13391">
    <property type="entry name" value="HNH_2"/>
    <property type="match status" value="1"/>
</dbReference>
<keyword evidence="2" id="KW-0540">Nuclease</keyword>
<accession>A0A3A9ZSX2</accession>
<keyword evidence="2" id="KW-0255">Endonuclease</keyword>
<organism evidence="2 3">
    <name type="scientific">Micromonospora endolithica</name>
    <dbReference type="NCBI Taxonomy" id="230091"/>
    <lineage>
        <taxon>Bacteria</taxon>
        <taxon>Bacillati</taxon>
        <taxon>Actinomycetota</taxon>
        <taxon>Actinomycetes</taxon>
        <taxon>Micromonosporales</taxon>
        <taxon>Micromonosporaceae</taxon>
        <taxon>Micromonospora</taxon>
    </lineage>
</organism>
<keyword evidence="3" id="KW-1185">Reference proteome</keyword>
<protein>
    <submittedName>
        <fullName evidence="2">HNH endonuclease</fullName>
    </submittedName>
</protein>
<evidence type="ECO:0000313" key="3">
    <source>
        <dbReference type="Proteomes" id="UP000281726"/>
    </source>
</evidence>
<sequence>MPFTLVPDPCLMPIHRMDGHTMLARELGHVDPHPRSQLGIEQVHDMPPRSHARHHEPARPRSLPTDTCIGISTLTDVMGLNSSRHDANWIDLGGCLDGPTLRDLCVSPRSQHSMRALRWDAFLEALENVGISRAVAALHRSTARQRPGRDGHRQVQVRVRVGQREFRRRLLATMGPVCAFTGPGPAAALEAAHLYSYAAVGLHHDDGGLLMRRDLHRLFDQGDIAVDPNTLTINLREDLLPYEGYATLQGQRLAIEPDPGHIAWMEKHWNQHRVEAD</sequence>
<evidence type="ECO:0000259" key="1">
    <source>
        <dbReference type="Pfam" id="PF13391"/>
    </source>
</evidence>
<comment type="caution">
    <text evidence="2">The sequence shown here is derived from an EMBL/GenBank/DDBJ whole genome shotgun (WGS) entry which is preliminary data.</text>
</comment>
<keyword evidence="2" id="KW-0378">Hydrolase</keyword>
<reference evidence="2 3" key="1">
    <citation type="journal article" date="2004" name="Syst. Appl. Microbiol.">
        <title>Cryptoendolithic actinomycetes from antarctic sandstone rock samples: Micromonospora endolithica sp. nov. and two isolates related to Micromonospora coerulea Jensen 1932.</title>
        <authorList>
            <person name="Hirsch P."/>
            <person name="Mevs U."/>
            <person name="Kroppenstedt R.M."/>
            <person name="Schumann P."/>
            <person name="Stackebrandt E."/>
        </authorList>
    </citation>
    <scope>NUCLEOTIDE SEQUENCE [LARGE SCALE GENOMIC DNA]</scope>
    <source>
        <strain evidence="2 3">JCM 12677</strain>
    </source>
</reference>
<dbReference type="AlphaFoldDB" id="A0A3A9ZSX2"/>
<evidence type="ECO:0000313" key="2">
    <source>
        <dbReference type="EMBL" id="RKN51221.1"/>
    </source>
</evidence>
<gene>
    <name evidence="2" type="ORF">D7223_05850</name>
</gene>